<keyword evidence="2" id="KW-1185">Reference proteome</keyword>
<comment type="caution">
    <text evidence="1">The sequence shown here is derived from an EMBL/GenBank/DDBJ whole genome shotgun (WGS) entry which is preliminary data.</text>
</comment>
<gene>
    <name evidence="1" type="ORF">ABR189_10575</name>
</gene>
<sequence>MANFLDQIPLSDENLPEKLTPEMLRGYPGCEHYNDEQAHEIINTIEKLAIILLDVTVPPSNLPENKDEDLLSD</sequence>
<dbReference type="RefSeq" id="WP_354660452.1">
    <property type="nucleotide sequence ID" value="NZ_JBEXAC010000001.1"/>
</dbReference>
<dbReference type="Proteomes" id="UP001549749">
    <property type="component" value="Unassembled WGS sequence"/>
</dbReference>
<proteinExistence type="predicted"/>
<name>A0ABV2T448_9BACT</name>
<accession>A0ABV2T448</accession>
<organism evidence="1 2">
    <name type="scientific">Chitinophaga defluvii</name>
    <dbReference type="NCBI Taxonomy" id="3163343"/>
    <lineage>
        <taxon>Bacteria</taxon>
        <taxon>Pseudomonadati</taxon>
        <taxon>Bacteroidota</taxon>
        <taxon>Chitinophagia</taxon>
        <taxon>Chitinophagales</taxon>
        <taxon>Chitinophagaceae</taxon>
        <taxon>Chitinophaga</taxon>
    </lineage>
</organism>
<dbReference type="EMBL" id="JBEXAC010000001">
    <property type="protein sequence ID" value="MET6997817.1"/>
    <property type="molecule type" value="Genomic_DNA"/>
</dbReference>
<evidence type="ECO:0000313" key="1">
    <source>
        <dbReference type="EMBL" id="MET6997817.1"/>
    </source>
</evidence>
<protein>
    <submittedName>
        <fullName evidence="1">Uncharacterized protein</fullName>
    </submittedName>
</protein>
<evidence type="ECO:0000313" key="2">
    <source>
        <dbReference type="Proteomes" id="UP001549749"/>
    </source>
</evidence>
<reference evidence="1 2" key="1">
    <citation type="submission" date="2024-06" db="EMBL/GenBank/DDBJ databases">
        <title>Chitinophaga defluvii sp. nov., isolated from municipal sewage.</title>
        <authorList>
            <person name="Zhang L."/>
        </authorList>
    </citation>
    <scope>NUCLEOTIDE SEQUENCE [LARGE SCALE GENOMIC DNA]</scope>
    <source>
        <strain evidence="1 2">H8</strain>
    </source>
</reference>